<reference evidence="2 3" key="1">
    <citation type="submission" date="2018-11" db="EMBL/GenBank/DDBJ databases">
        <authorList>
            <consortium name="Pathogen Informatics"/>
        </authorList>
    </citation>
    <scope>NUCLEOTIDE SEQUENCE [LARGE SCALE GENOMIC DNA]</scope>
</reference>
<sequence length="399" mass="43054">MKTTPRTPFDPQKLVNSQSPNVDESADTMFEQLMASTSTSPAPTSASIRPILESTRKPPDFPSLIILPKSWEYSENMESNEVLDRGEVTATPLKQYPEPWRTRSPPDNVYKPALPVMGYVETRVEAPSIPVYPVIVPGQSAEKVNTNHNAEAVIPPMTIPPGKGDAVAVTLPHSSNPTSNNIGNTGTFVLPNPVYLGANTNGHSVASNLPNAFYLSTNNNGNSGTVNLPMAVHGNNNGNVEVATLPNPVYLSTNKNINSGTVTVLNPDYLGANKTNIEKITLAKPVYLTAGSETNSLPVPTQNPEWVEHGLRAFQQVMQQNQLTTTDTPLVIKIITRPDENSAEQSEAPEPFGTQNTENPIIKVFPEGTSLPAAQLTSAEMEGGPALNKKTVRFLERNS</sequence>
<feature type="compositionally biased region" description="Low complexity" evidence="1">
    <location>
        <begin position="35"/>
        <end position="47"/>
    </location>
</feature>
<feature type="region of interest" description="Disordered" evidence="1">
    <location>
        <begin position="1"/>
        <end position="55"/>
    </location>
</feature>
<dbReference type="EMBL" id="UYYB01009661">
    <property type="protein sequence ID" value="VDM68678.1"/>
    <property type="molecule type" value="Genomic_DNA"/>
</dbReference>
<protein>
    <submittedName>
        <fullName evidence="2">Uncharacterized protein</fullName>
    </submittedName>
</protein>
<dbReference type="Proteomes" id="UP000270094">
    <property type="component" value="Unassembled WGS sequence"/>
</dbReference>
<accession>A0A3P7KL92</accession>
<gene>
    <name evidence="2" type="ORF">SVUK_LOCUS3676</name>
</gene>
<feature type="region of interest" description="Disordered" evidence="1">
    <location>
        <begin position="339"/>
        <end position="359"/>
    </location>
</feature>
<feature type="region of interest" description="Disordered" evidence="1">
    <location>
        <begin position="378"/>
        <end position="399"/>
    </location>
</feature>
<organism evidence="2 3">
    <name type="scientific">Strongylus vulgaris</name>
    <name type="common">Blood worm</name>
    <dbReference type="NCBI Taxonomy" id="40348"/>
    <lineage>
        <taxon>Eukaryota</taxon>
        <taxon>Metazoa</taxon>
        <taxon>Ecdysozoa</taxon>
        <taxon>Nematoda</taxon>
        <taxon>Chromadorea</taxon>
        <taxon>Rhabditida</taxon>
        <taxon>Rhabditina</taxon>
        <taxon>Rhabditomorpha</taxon>
        <taxon>Strongyloidea</taxon>
        <taxon>Strongylidae</taxon>
        <taxon>Strongylus</taxon>
    </lineage>
</organism>
<keyword evidence="3" id="KW-1185">Reference proteome</keyword>
<evidence type="ECO:0000313" key="3">
    <source>
        <dbReference type="Proteomes" id="UP000270094"/>
    </source>
</evidence>
<evidence type="ECO:0000313" key="2">
    <source>
        <dbReference type="EMBL" id="VDM68678.1"/>
    </source>
</evidence>
<proteinExistence type="predicted"/>
<evidence type="ECO:0000256" key="1">
    <source>
        <dbReference type="SAM" id="MobiDB-lite"/>
    </source>
</evidence>
<dbReference type="AlphaFoldDB" id="A0A3P7KL92"/>
<name>A0A3P7KL92_STRVU</name>